<evidence type="ECO:0000313" key="2">
    <source>
        <dbReference type="Proteomes" id="UP000054359"/>
    </source>
</evidence>
<protein>
    <submittedName>
        <fullName evidence="1">Uncharacterized protein</fullName>
    </submittedName>
</protein>
<accession>A0A087V039</accession>
<name>A0A087V039_STEMI</name>
<proteinExistence type="predicted"/>
<keyword evidence="2" id="KW-1185">Reference proteome</keyword>
<dbReference type="EMBL" id="KK122549">
    <property type="protein sequence ID" value="KFM82978.1"/>
    <property type="molecule type" value="Genomic_DNA"/>
</dbReference>
<dbReference type="Proteomes" id="UP000054359">
    <property type="component" value="Unassembled WGS sequence"/>
</dbReference>
<organism evidence="1 2">
    <name type="scientific">Stegodyphus mimosarum</name>
    <name type="common">African social velvet spider</name>
    <dbReference type="NCBI Taxonomy" id="407821"/>
    <lineage>
        <taxon>Eukaryota</taxon>
        <taxon>Metazoa</taxon>
        <taxon>Ecdysozoa</taxon>
        <taxon>Arthropoda</taxon>
        <taxon>Chelicerata</taxon>
        <taxon>Arachnida</taxon>
        <taxon>Araneae</taxon>
        <taxon>Araneomorphae</taxon>
        <taxon>Entelegynae</taxon>
        <taxon>Eresoidea</taxon>
        <taxon>Eresidae</taxon>
        <taxon>Stegodyphus</taxon>
    </lineage>
</organism>
<dbReference type="AlphaFoldDB" id="A0A087V039"/>
<reference evidence="1 2" key="1">
    <citation type="submission" date="2013-11" db="EMBL/GenBank/DDBJ databases">
        <title>Genome sequencing of Stegodyphus mimosarum.</title>
        <authorList>
            <person name="Bechsgaard J."/>
        </authorList>
    </citation>
    <scope>NUCLEOTIDE SEQUENCE [LARGE SCALE GENOMIC DNA]</scope>
</reference>
<evidence type="ECO:0000313" key="1">
    <source>
        <dbReference type="EMBL" id="KFM82978.1"/>
    </source>
</evidence>
<feature type="non-terminal residue" evidence="1">
    <location>
        <position position="94"/>
    </location>
</feature>
<sequence length="94" mass="10678">MNMRRLHDIAINNKPPESKTASHVMMSFGYERRNPRIVICSSSPRLIFSSSSLFTILVGITPSGFRRGPRFVNMNTFRGNICQLHPSITKLDII</sequence>
<gene>
    <name evidence="1" type="ORF">X975_03820</name>
</gene>